<dbReference type="GO" id="GO:0006362">
    <property type="term" value="P:transcription elongation by RNA polymerase I"/>
    <property type="evidence" value="ECO:0007669"/>
    <property type="project" value="EnsemblFungi"/>
</dbReference>
<dbReference type="Gene3D" id="2.170.120.12">
    <property type="entry name" value="DNA-directed RNA polymerase, insert domain"/>
    <property type="match status" value="1"/>
</dbReference>
<dbReference type="KEGG" id="bfu:BCIN_06g05640"/>
<dbReference type="GO" id="GO:0006386">
    <property type="term" value="P:termination of RNA polymerase III transcription"/>
    <property type="evidence" value="ECO:0007669"/>
    <property type="project" value="EnsemblFungi"/>
</dbReference>
<dbReference type="SUPFAM" id="SSF56553">
    <property type="entry name" value="Insert subdomain of RNA polymerase alpha subunit"/>
    <property type="match status" value="1"/>
</dbReference>
<dbReference type="GO" id="GO:0006363">
    <property type="term" value="P:termination of RNA polymerase I transcription"/>
    <property type="evidence" value="ECO:0007669"/>
    <property type="project" value="EnsemblFungi"/>
</dbReference>
<evidence type="ECO:0000256" key="3">
    <source>
        <dbReference type="ARBA" id="ARBA00022478"/>
    </source>
</evidence>
<comment type="subcellular location">
    <subcellularLocation>
        <location evidence="1">Nucleus</location>
    </subcellularLocation>
</comment>
<keyword evidence="4" id="KW-0804">Transcription</keyword>
<keyword evidence="5" id="KW-0539">Nucleus</keyword>
<dbReference type="FunFam" id="2.170.120.12:FF:000003">
    <property type="entry name" value="Dna-directed rna polymerases i and iii subunit"/>
    <property type="match status" value="1"/>
</dbReference>
<dbReference type="GeneID" id="5439733"/>
<evidence type="ECO:0000313" key="9">
    <source>
        <dbReference type="Proteomes" id="UP000001798"/>
    </source>
</evidence>
<dbReference type="GO" id="GO:0055029">
    <property type="term" value="C:nuclear DNA-directed RNA polymerase complex"/>
    <property type="evidence" value="ECO:0007669"/>
    <property type="project" value="UniProtKB-ARBA"/>
</dbReference>
<accession>A0A384JKW9</accession>
<dbReference type="Pfam" id="PF01193">
    <property type="entry name" value="RNA_pol_L"/>
    <property type="match status" value="1"/>
</dbReference>
<feature type="domain" description="DNA-directed RNA polymerase RpoA/D/Rpb3-type" evidence="7">
    <location>
        <begin position="75"/>
        <end position="383"/>
    </location>
</feature>
<dbReference type="GO" id="GO:0006361">
    <property type="term" value="P:transcription initiation at RNA polymerase I promoter"/>
    <property type="evidence" value="ECO:0007669"/>
    <property type="project" value="EnsemblFungi"/>
</dbReference>
<evidence type="ECO:0000259" key="7">
    <source>
        <dbReference type="SMART" id="SM00662"/>
    </source>
</evidence>
<reference evidence="8 9" key="1">
    <citation type="journal article" date="2011" name="PLoS Genet.">
        <title>Genomic analysis of the necrotrophic fungal pathogens Sclerotinia sclerotiorum and Botrytis cinerea.</title>
        <authorList>
            <person name="Amselem J."/>
            <person name="Cuomo C.A."/>
            <person name="van Kan J.A."/>
            <person name="Viaud M."/>
            <person name="Benito E.P."/>
            <person name="Couloux A."/>
            <person name="Coutinho P.M."/>
            <person name="de Vries R.P."/>
            <person name="Dyer P.S."/>
            <person name="Fillinger S."/>
            <person name="Fournier E."/>
            <person name="Gout L."/>
            <person name="Hahn M."/>
            <person name="Kohn L."/>
            <person name="Lapalu N."/>
            <person name="Plummer K.M."/>
            <person name="Pradier J.M."/>
            <person name="Quevillon E."/>
            <person name="Sharon A."/>
            <person name="Simon A."/>
            <person name="ten Have A."/>
            <person name="Tudzynski B."/>
            <person name="Tudzynski P."/>
            <person name="Wincker P."/>
            <person name="Andrew M."/>
            <person name="Anthouard V."/>
            <person name="Beever R.E."/>
            <person name="Beffa R."/>
            <person name="Benoit I."/>
            <person name="Bouzid O."/>
            <person name="Brault B."/>
            <person name="Chen Z."/>
            <person name="Choquer M."/>
            <person name="Collemare J."/>
            <person name="Cotton P."/>
            <person name="Danchin E.G."/>
            <person name="Da Silva C."/>
            <person name="Gautier A."/>
            <person name="Giraud C."/>
            <person name="Giraud T."/>
            <person name="Gonzalez C."/>
            <person name="Grossetete S."/>
            <person name="Guldener U."/>
            <person name="Henrissat B."/>
            <person name="Howlett B.J."/>
            <person name="Kodira C."/>
            <person name="Kretschmer M."/>
            <person name="Lappartient A."/>
            <person name="Leroch M."/>
            <person name="Levis C."/>
            <person name="Mauceli E."/>
            <person name="Neuveglise C."/>
            <person name="Oeser B."/>
            <person name="Pearson M."/>
            <person name="Poulain J."/>
            <person name="Poussereau N."/>
            <person name="Quesneville H."/>
            <person name="Rascle C."/>
            <person name="Schumacher J."/>
            <person name="Segurens B."/>
            <person name="Sexton A."/>
            <person name="Silva E."/>
            <person name="Sirven C."/>
            <person name="Soanes D.M."/>
            <person name="Talbot N.J."/>
            <person name="Templeton M."/>
            <person name="Yandava C."/>
            <person name="Yarden O."/>
            <person name="Zeng Q."/>
            <person name="Rollins J.A."/>
            <person name="Lebrun M.H."/>
            <person name="Dickman M."/>
        </authorList>
    </citation>
    <scope>NUCLEOTIDE SEQUENCE [LARGE SCALE GENOMIC DNA]</scope>
    <source>
        <strain evidence="8 9">B05.10</strain>
    </source>
</reference>
<name>A0A384JKW9_BOTFB</name>
<keyword evidence="9" id="KW-1185">Reference proteome</keyword>
<reference evidence="8 9" key="3">
    <citation type="journal article" date="2017" name="Mol. Plant Pathol.">
        <title>A gapless genome sequence of the fungus Botrytis cinerea.</title>
        <authorList>
            <person name="Van Kan J.A."/>
            <person name="Stassen J.H."/>
            <person name="Mosbach A."/>
            <person name="Van Der Lee T.A."/>
            <person name="Faino L."/>
            <person name="Farmer A.D."/>
            <person name="Papasotiriou D.G."/>
            <person name="Zhou S."/>
            <person name="Seidl M.F."/>
            <person name="Cottam E."/>
            <person name="Edel D."/>
            <person name="Hahn M."/>
            <person name="Schwartz D.C."/>
            <person name="Dietrich R.A."/>
            <person name="Widdison S."/>
            <person name="Scalliet G."/>
        </authorList>
    </citation>
    <scope>NUCLEOTIDE SEQUENCE [LARGE SCALE GENOMIC DNA]</scope>
    <source>
        <strain evidence="8 9">B05.10</strain>
    </source>
</reference>
<organism evidence="8 9">
    <name type="scientific">Botryotinia fuckeliana (strain B05.10)</name>
    <name type="common">Noble rot fungus</name>
    <name type="synonym">Botrytis cinerea</name>
    <dbReference type="NCBI Taxonomy" id="332648"/>
    <lineage>
        <taxon>Eukaryota</taxon>
        <taxon>Fungi</taxon>
        <taxon>Dikarya</taxon>
        <taxon>Ascomycota</taxon>
        <taxon>Pezizomycotina</taxon>
        <taxon>Leotiomycetes</taxon>
        <taxon>Helotiales</taxon>
        <taxon>Sclerotiniaceae</taxon>
        <taxon>Botrytis</taxon>
    </lineage>
</organism>
<dbReference type="GO" id="GO:0042797">
    <property type="term" value="P:tRNA transcription by RNA polymerase III"/>
    <property type="evidence" value="ECO:0007669"/>
    <property type="project" value="EnsemblFungi"/>
</dbReference>
<dbReference type="Proteomes" id="UP000001798">
    <property type="component" value="Chromosome 6"/>
</dbReference>
<dbReference type="CDD" id="cd07032">
    <property type="entry name" value="RNAP_I_II_AC40"/>
    <property type="match status" value="1"/>
</dbReference>
<dbReference type="HAMAP" id="MF_00320">
    <property type="entry name" value="RNApol_arch_Rpo3"/>
    <property type="match status" value="1"/>
</dbReference>
<dbReference type="EMBL" id="CP009810">
    <property type="protein sequence ID" value="ATZ51132.1"/>
    <property type="molecule type" value="Genomic_DNA"/>
</dbReference>
<dbReference type="GO" id="GO:0046983">
    <property type="term" value="F:protein dimerization activity"/>
    <property type="evidence" value="ECO:0007669"/>
    <property type="project" value="InterPro"/>
</dbReference>
<dbReference type="GO" id="GO:0006384">
    <property type="term" value="P:transcription initiation at RNA polymerase III promoter"/>
    <property type="evidence" value="ECO:0007669"/>
    <property type="project" value="EnsemblFungi"/>
</dbReference>
<dbReference type="VEuPathDB" id="FungiDB:Bcin06g05640"/>
<evidence type="ECO:0000256" key="1">
    <source>
        <dbReference type="ARBA" id="ARBA00004123"/>
    </source>
</evidence>
<dbReference type="RefSeq" id="XP_001559069.1">
    <property type="nucleotide sequence ID" value="XM_001559019.2"/>
</dbReference>
<dbReference type="PANTHER" id="PTHR11800:SF13">
    <property type="entry name" value="DNA-DIRECTED RNA POLYMERASES I AND III SUBUNIT RPAC1"/>
    <property type="match status" value="1"/>
</dbReference>
<evidence type="ECO:0000256" key="5">
    <source>
        <dbReference type="ARBA" id="ARBA00023242"/>
    </source>
</evidence>
<dbReference type="OMA" id="KKKCRAF"/>
<protein>
    <recommendedName>
        <fullName evidence="2">DNA-directed RNA polymerases I and III subunit RPAC1</fullName>
    </recommendedName>
</protein>
<dbReference type="SUPFAM" id="SSF55257">
    <property type="entry name" value="RBP11-like subunits of RNA polymerase"/>
    <property type="match status" value="1"/>
</dbReference>
<dbReference type="AlphaFoldDB" id="A0A384JKW9"/>
<sequence length="389" mass="44002">MAPKQRYTAADVPPPRSFSERELAARKIVGINTETVTDITSTDFPGHWPNEEHAWNKQSFAENLQIQFHQNEPLLSSFSLIGIDASVANAFRRILIAEIPTLAIEYCFVKNNTSVIQDEVLCARLGLVPFKGGKEGLLDFMKWFQKPEEETPEEERHLGSFDHNTIQLTLKIECTRNKEAAPGETDPRKVYHNAHVYAKDIEFKPFGRQLEYFSGENTIKSPNPDILIAKMRPGQVIDIDMHAIKGIGRDHAKFSPVATASYRLLPVIDITQPILGKDAKKFKRCFPDGVIGIEKVTAKEAKIKGSGYEGHEGEDKAVVVDAMRDTVSRECLRHEEFQGKVKLGRVRDHFIFSIESLGQWDSDELFLESIKTLRTKCEAFKTSLQNMTK</sequence>
<dbReference type="GO" id="GO:0003899">
    <property type="term" value="F:DNA-directed RNA polymerase activity"/>
    <property type="evidence" value="ECO:0007669"/>
    <property type="project" value="EnsemblFungi"/>
</dbReference>
<comment type="similarity">
    <text evidence="6">Belongs to the archaeal Rpo3/eukaryotic RPB3 RNA polymerase subunit family.</text>
</comment>
<evidence type="ECO:0000256" key="2">
    <source>
        <dbReference type="ARBA" id="ARBA00022083"/>
    </source>
</evidence>
<dbReference type="InterPro" id="IPR036643">
    <property type="entry name" value="RNApol_insert_sf"/>
</dbReference>
<keyword evidence="3" id="KW-0240">DNA-directed RNA polymerase</keyword>
<dbReference type="InterPro" id="IPR050518">
    <property type="entry name" value="Rpo3/RPB3_RNA_Pol_subunit"/>
</dbReference>
<dbReference type="SMART" id="SM00662">
    <property type="entry name" value="RPOLD"/>
    <property type="match status" value="1"/>
</dbReference>
<dbReference type="GO" id="GO:0005736">
    <property type="term" value="C:RNA polymerase I complex"/>
    <property type="evidence" value="ECO:0007669"/>
    <property type="project" value="EnsemblFungi"/>
</dbReference>
<dbReference type="InterPro" id="IPR011262">
    <property type="entry name" value="DNA-dir_RNA_pol_insert"/>
</dbReference>
<dbReference type="InterPro" id="IPR033901">
    <property type="entry name" value="RNAPI/III_AC40"/>
</dbReference>
<proteinExistence type="inferred from homology"/>
<reference evidence="8 9" key="2">
    <citation type="journal article" date="2012" name="Eukaryot. Cell">
        <title>Genome update of Botrytis cinerea strains B05.10 and T4.</title>
        <authorList>
            <person name="Staats M."/>
            <person name="van Kan J.A."/>
        </authorList>
    </citation>
    <scope>NUCLEOTIDE SEQUENCE [LARGE SCALE GENOMIC DNA]</scope>
    <source>
        <strain evidence="8 9">B05.10</strain>
    </source>
</reference>
<evidence type="ECO:0000256" key="6">
    <source>
        <dbReference type="ARBA" id="ARBA00025804"/>
    </source>
</evidence>
<dbReference type="Gene3D" id="3.30.1360.10">
    <property type="entry name" value="RNA polymerase, RBP11-like subunit"/>
    <property type="match status" value="1"/>
</dbReference>
<evidence type="ECO:0000256" key="4">
    <source>
        <dbReference type="ARBA" id="ARBA00023163"/>
    </source>
</evidence>
<dbReference type="InterPro" id="IPR011263">
    <property type="entry name" value="DNA-dir_RNA_pol_RpoA/D/Rpb3"/>
</dbReference>
<dbReference type="Pfam" id="PF01000">
    <property type="entry name" value="RNA_pol_A_bac"/>
    <property type="match status" value="1"/>
</dbReference>
<dbReference type="InterPro" id="IPR036603">
    <property type="entry name" value="RBP11-like"/>
</dbReference>
<dbReference type="PANTHER" id="PTHR11800">
    <property type="entry name" value="DNA-DIRECTED RNA POLYMERASE"/>
    <property type="match status" value="1"/>
</dbReference>
<gene>
    <name evidence="8" type="primary">Bcrpc40</name>
    <name evidence="8" type="ORF">BCIN_06g05640</name>
</gene>
<dbReference type="GO" id="GO:0005666">
    <property type="term" value="C:RNA polymerase III complex"/>
    <property type="evidence" value="ECO:0007669"/>
    <property type="project" value="EnsemblFungi"/>
</dbReference>
<dbReference type="InterPro" id="IPR022842">
    <property type="entry name" value="RNAP_Rpo3/Rpb3/RPAC1"/>
</dbReference>
<evidence type="ECO:0000313" key="8">
    <source>
        <dbReference type="EMBL" id="ATZ51132.1"/>
    </source>
</evidence>
<dbReference type="OrthoDB" id="270173at2759"/>